<evidence type="ECO:0000313" key="2">
    <source>
        <dbReference type="Proteomes" id="UP000269412"/>
    </source>
</evidence>
<dbReference type="OrthoDB" id="1440784at2"/>
<comment type="caution">
    <text evidence="1">The sequence shown here is derived from an EMBL/GenBank/DDBJ whole genome shotgun (WGS) entry which is preliminary data.</text>
</comment>
<name>A0A495EDC5_9FLAO</name>
<proteinExistence type="predicted"/>
<accession>A0A495EDC5</accession>
<keyword evidence="2" id="KW-1185">Reference proteome</keyword>
<evidence type="ECO:0000313" key="1">
    <source>
        <dbReference type="EMBL" id="RKR14543.1"/>
    </source>
</evidence>
<dbReference type="Proteomes" id="UP000269412">
    <property type="component" value="Unassembled WGS sequence"/>
</dbReference>
<reference evidence="1 2" key="1">
    <citation type="submission" date="2018-10" db="EMBL/GenBank/DDBJ databases">
        <title>Genomic Encyclopedia of Archaeal and Bacterial Type Strains, Phase II (KMG-II): from individual species to whole genera.</title>
        <authorList>
            <person name="Goeker M."/>
        </authorList>
    </citation>
    <scope>NUCLEOTIDE SEQUENCE [LARGE SCALE GENOMIC DNA]</scope>
    <source>
        <strain evidence="1 2">DSM 25230</strain>
    </source>
</reference>
<dbReference type="EMBL" id="RBIQ01000007">
    <property type="protein sequence ID" value="RKR14543.1"/>
    <property type="molecule type" value="Genomic_DNA"/>
</dbReference>
<dbReference type="RefSeq" id="WP_121063851.1">
    <property type="nucleotide sequence ID" value="NZ_RBIQ01000007.1"/>
</dbReference>
<dbReference type="AlphaFoldDB" id="A0A495EDC5"/>
<organism evidence="1 2">
    <name type="scientific">Maribacter vaceletii</name>
    <dbReference type="NCBI Taxonomy" id="1206816"/>
    <lineage>
        <taxon>Bacteria</taxon>
        <taxon>Pseudomonadati</taxon>
        <taxon>Bacteroidota</taxon>
        <taxon>Flavobacteriia</taxon>
        <taxon>Flavobacteriales</taxon>
        <taxon>Flavobacteriaceae</taxon>
        <taxon>Maribacter</taxon>
    </lineage>
</organism>
<sequence length="124" mass="14330">MKNSSLKRRILLDVENLISRSSSFQKSSSKFNKLHVAILKKHYNAADVSIDYNRNRVTMNIIVDDKQYDPKTINTNLSTIYTNLCFENLKDFLNSCIEKDTKSLAFYASLLRAFTKKEIKLSVV</sequence>
<gene>
    <name evidence="1" type="ORF">CLV91_0620</name>
</gene>
<protein>
    <submittedName>
        <fullName evidence="1">Uncharacterized protein</fullName>
    </submittedName>
</protein>